<dbReference type="InterPro" id="IPR025287">
    <property type="entry name" value="WAK_GUB"/>
</dbReference>
<comment type="catalytic activity">
    <reaction evidence="14 16">
        <text>L-seryl-[protein] + ATP = O-phospho-L-seryl-[protein] + ADP + H(+)</text>
        <dbReference type="Rhea" id="RHEA:17989"/>
        <dbReference type="Rhea" id="RHEA-COMP:9863"/>
        <dbReference type="Rhea" id="RHEA-COMP:11604"/>
        <dbReference type="ChEBI" id="CHEBI:15378"/>
        <dbReference type="ChEBI" id="CHEBI:29999"/>
        <dbReference type="ChEBI" id="CHEBI:30616"/>
        <dbReference type="ChEBI" id="CHEBI:83421"/>
        <dbReference type="ChEBI" id="CHEBI:456216"/>
    </reaction>
</comment>
<keyword evidence="5" id="KW-0812">Transmembrane</keyword>
<dbReference type="PANTHER" id="PTHR27005">
    <property type="entry name" value="WALL-ASSOCIATED RECEPTOR KINASE-LIKE 21"/>
    <property type="match status" value="1"/>
</dbReference>
<organism evidence="21">
    <name type="scientific">Arabidopsis lyrata subsp. lyrata</name>
    <name type="common">Lyre-leaved rock-cress</name>
    <dbReference type="NCBI Taxonomy" id="81972"/>
    <lineage>
        <taxon>Eukaryota</taxon>
        <taxon>Viridiplantae</taxon>
        <taxon>Streptophyta</taxon>
        <taxon>Embryophyta</taxon>
        <taxon>Tracheophyta</taxon>
        <taxon>Spermatophyta</taxon>
        <taxon>Magnoliopsida</taxon>
        <taxon>eudicotyledons</taxon>
        <taxon>Gunneridae</taxon>
        <taxon>Pentapetalae</taxon>
        <taxon>rosids</taxon>
        <taxon>malvids</taxon>
        <taxon>Brassicales</taxon>
        <taxon>Brassicaceae</taxon>
        <taxon>Camelineae</taxon>
        <taxon>Arabidopsis</taxon>
    </lineage>
</organism>
<dbReference type="GO" id="GO:0004674">
    <property type="term" value="F:protein serine/threonine kinase activity"/>
    <property type="evidence" value="ECO:0007669"/>
    <property type="project" value="UniProtKB-UniRule"/>
</dbReference>
<dbReference type="Proteomes" id="UP000008694">
    <property type="component" value="Unassembled WGS sequence"/>
</dbReference>
<dbReference type="GO" id="GO:0030247">
    <property type="term" value="F:polysaccharide binding"/>
    <property type="evidence" value="ECO:0007669"/>
    <property type="project" value="InterPro"/>
</dbReference>
<dbReference type="HOGENOM" id="CLU_000288_43_5_1"/>
<feature type="region of interest" description="Disordered" evidence="17">
    <location>
        <begin position="599"/>
        <end position="619"/>
    </location>
</feature>
<evidence type="ECO:0000256" key="8">
    <source>
        <dbReference type="ARBA" id="ARBA00022777"/>
    </source>
</evidence>
<evidence type="ECO:0000256" key="18">
    <source>
        <dbReference type="SAM" id="SignalP"/>
    </source>
</evidence>
<keyword evidence="9 16" id="KW-0067">ATP-binding</keyword>
<keyword evidence="10" id="KW-1133">Transmembrane helix</keyword>
<dbReference type="AlphaFoldDB" id="D7KWL2"/>
<dbReference type="InterPro" id="IPR011009">
    <property type="entry name" value="Kinase-like_dom_sf"/>
</dbReference>
<proteinExistence type="inferred from homology"/>
<dbReference type="GO" id="GO:0106310">
    <property type="term" value="F:protein serine kinase activity"/>
    <property type="evidence" value="ECO:0007669"/>
    <property type="project" value="UniProtKB-UniRule"/>
</dbReference>
<evidence type="ECO:0000256" key="12">
    <source>
        <dbReference type="ARBA" id="ARBA00023157"/>
    </source>
</evidence>
<evidence type="ECO:0000256" key="13">
    <source>
        <dbReference type="ARBA" id="ARBA00023180"/>
    </source>
</evidence>
<comment type="catalytic activity">
    <reaction evidence="15 16">
        <text>L-threonyl-[protein] + ATP = O-phospho-L-threonyl-[protein] + ADP + H(+)</text>
        <dbReference type="Rhea" id="RHEA:46608"/>
        <dbReference type="Rhea" id="RHEA-COMP:11060"/>
        <dbReference type="Rhea" id="RHEA-COMP:11605"/>
        <dbReference type="ChEBI" id="CHEBI:15378"/>
        <dbReference type="ChEBI" id="CHEBI:30013"/>
        <dbReference type="ChEBI" id="CHEBI:30616"/>
        <dbReference type="ChEBI" id="CHEBI:61977"/>
        <dbReference type="ChEBI" id="CHEBI:456216"/>
    </reaction>
</comment>
<evidence type="ECO:0000256" key="11">
    <source>
        <dbReference type="ARBA" id="ARBA00023136"/>
    </source>
</evidence>
<evidence type="ECO:0000256" key="3">
    <source>
        <dbReference type="ARBA" id="ARBA00022553"/>
    </source>
</evidence>
<evidence type="ECO:0000256" key="9">
    <source>
        <dbReference type="ARBA" id="ARBA00022840"/>
    </source>
</evidence>
<comment type="similarity">
    <text evidence="16">Belongs to the protein kinase superfamily. Ser/Thr protein kinase family.</text>
</comment>
<keyword evidence="12" id="KW-1015">Disulfide bond</keyword>
<dbReference type="Pfam" id="PF13947">
    <property type="entry name" value="GUB_WAK_bind"/>
    <property type="match status" value="1"/>
</dbReference>
<dbReference type="Gramene" id="Al_scaffold_0002_2688">
    <property type="protein sequence ID" value="Al_scaffold_0002_2688"/>
    <property type="gene ID" value="Al_scaffold_0002_2688"/>
</dbReference>
<feature type="domain" description="Protein kinase" evidence="19">
    <location>
        <begin position="284"/>
        <end position="619"/>
    </location>
</feature>
<evidence type="ECO:0000313" key="21">
    <source>
        <dbReference type="Proteomes" id="UP000008694"/>
    </source>
</evidence>
<keyword evidence="7 16" id="KW-0547">Nucleotide-binding</keyword>
<dbReference type="EC" id="2.7.11.-" evidence="16"/>
<keyword evidence="21" id="KW-1185">Reference proteome</keyword>
<dbReference type="Pfam" id="PF00069">
    <property type="entry name" value="Pkinase"/>
    <property type="match status" value="1"/>
</dbReference>
<keyword evidence="6 18" id="KW-0732">Signal</keyword>
<feature type="chain" id="PRO_5003101723" description="Wall-associated receptor kinase-like" evidence="18">
    <location>
        <begin position="27"/>
        <end position="619"/>
    </location>
</feature>
<keyword evidence="3" id="KW-0597">Phosphoprotein</keyword>
<evidence type="ECO:0000256" key="5">
    <source>
        <dbReference type="ARBA" id="ARBA00022692"/>
    </source>
</evidence>
<evidence type="ECO:0000256" key="16">
    <source>
        <dbReference type="RuleBase" id="RU369027"/>
    </source>
</evidence>
<dbReference type="GO" id="GO:0007166">
    <property type="term" value="P:cell surface receptor signaling pathway"/>
    <property type="evidence" value="ECO:0007669"/>
    <property type="project" value="InterPro"/>
</dbReference>
<dbReference type="SUPFAM" id="SSF56112">
    <property type="entry name" value="Protein kinase-like (PK-like)"/>
    <property type="match status" value="1"/>
</dbReference>
<evidence type="ECO:0000256" key="15">
    <source>
        <dbReference type="ARBA" id="ARBA00047951"/>
    </source>
</evidence>
<evidence type="ECO:0000256" key="14">
    <source>
        <dbReference type="ARBA" id="ARBA00047558"/>
    </source>
</evidence>
<evidence type="ECO:0000256" key="10">
    <source>
        <dbReference type="ARBA" id="ARBA00022989"/>
    </source>
</evidence>
<reference evidence="21" key="1">
    <citation type="journal article" date="2011" name="Nat. Genet.">
        <title>The Arabidopsis lyrata genome sequence and the basis of rapid genome size change.</title>
        <authorList>
            <person name="Hu T.T."/>
            <person name="Pattyn P."/>
            <person name="Bakker E.G."/>
            <person name="Cao J."/>
            <person name="Cheng J.-F."/>
            <person name="Clark R.M."/>
            <person name="Fahlgren N."/>
            <person name="Fawcett J.A."/>
            <person name="Grimwood J."/>
            <person name="Gundlach H."/>
            <person name="Haberer G."/>
            <person name="Hollister J.D."/>
            <person name="Ossowski S."/>
            <person name="Ottilar R.P."/>
            <person name="Salamov A.A."/>
            <person name="Schneeberger K."/>
            <person name="Spannagl M."/>
            <person name="Wang X."/>
            <person name="Yang L."/>
            <person name="Nasrallah M.E."/>
            <person name="Bergelson J."/>
            <person name="Carrington J.C."/>
            <person name="Gaut B.S."/>
            <person name="Schmutz J."/>
            <person name="Mayer K.F.X."/>
            <person name="Van de Peer Y."/>
            <person name="Grigoriev I.V."/>
            <person name="Nordborg M."/>
            <person name="Weigel D."/>
            <person name="Guo Y.-L."/>
        </authorList>
    </citation>
    <scope>NUCLEOTIDE SEQUENCE [LARGE SCALE GENOMIC DNA]</scope>
    <source>
        <strain evidence="21">cv. MN47</strain>
    </source>
</reference>
<sequence>MSSNNTCSLLIFLFSLLLLLILDSAALISLDTCQNYCGKFDIPYPFGIGKGCYLDKGYEIECKTVSGKDVPFLSVSSKEVVDITLPRQNPDRSMSHASLHIKSPLTSLNKQEFGSLLNSTGQRSSQWLHAKQYATLELEWSFRTTNLSLITSLGCQNKLEYTGLSHKISCTCQNKTDSGIIYASCGCTKGYRGNPYLLGGCIDINECKVYDEEENPKYCGEYPCSVCVLLFIFIRRRKRINRKKNFFKRNGGLLLQQQLTSTEGTVEKTKVFSSRELEKATENFSENRVLGQGGQGTVYKGMLVDGSIVAVKKSKIVDEDKLEEFINEVVILSNINHRNIVKLLGCCLETEVPLLVYEFISNGNLFEHLHDESSDYTMATWEVRLRMAIEIAGALSYLHSAASAPIYHRDIKSTNIMLDEKYRAKVSDFGTSRTVTEDHTHLTTLVSGTAGYLDPEYFQSSQFTDKSDVYSFGVVLVELITGEKPISFTRPQENRTLATYFTISVKENRVVDIIDARIRDDCKLEQVMAVAQVARSMRQVSMELEMIRSSPEDMQPLVYVSENEEEAMELNIRVESRNNVYFTAPASQYNVAASSSSWSDVEPLFPSQTRKTPTSQMTV</sequence>
<name>D7KWL2_ARALL</name>
<dbReference type="PROSITE" id="PS00108">
    <property type="entry name" value="PROTEIN_KINASE_ST"/>
    <property type="match status" value="1"/>
</dbReference>
<comment type="subcellular location">
    <subcellularLocation>
        <location evidence="1 16">Membrane</location>
        <topology evidence="1 16">Single-pass type I membrane protein</topology>
    </subcellularLocation>
</comment>
<evidence type="ECO:0000256" key="6">
    <source>
        <dbReference type="ARBA" id="ARBA00022729"/>
    </source>
</evidence>
<keyword evidence="8 16" id="KW-0418">Kinase</keyword>
<evidence type="ECO:0000259" key="19">
    <source>
        <dbReference type="PROSITE" id="PS50011"/>
    </source>
</evidence>
<dbReference type="InterPro" id="IPR000719">
    <property type="entry name" value="Prot_kinase_dom"/>
</dbReference>
<dbReference type="FunFam" id="1.10.510.10:FF:000084">
    <property type="entry name" value="Wall-associated receptor kinase 2"/>
    <property type="match status" value="1"/>
</dbReference>
<dbReference type="GO" id="GO:0005524">
    <property type="term" value="F:ATP binding"/>
    <property type="evidence" value="ECO:0007669"/>
    <property type="project" value="UniProtKB-UniRule"/>
</dbReference>
<dbReference type="PROSITE" id="PS50011">
    <property type="entry name" value="PROTEIN_KINASE_DOM"/>
    <property type="match status" value="1"/>
</dbReference>
<keyword evidence="11" id="KW-0472">Membrane</keyword>
<keyword evidence="13" id="KW-0325">Glycoprotein</keyword>
<dbReference type="FunFam" id="3.30.200.20:FF:000043">
    <property type="entry name" value="Wall-associated receptor kinase 2"/>
    <property type="match status" value="1"/>
</dbReference>
<dbReference type="SMART" id="SM00220">
    <property type="entry name" value="S_TKc"/>
    <property type="match status" value="1"/>
</dbReference>
<comment type="function">
    <text evidence="16">Serine/threonine-protein kinase that may function as a signaling receptor of extracellular matrix component.</text>
</comment>
<dbReference type="STRING" id="81972.D7KWL2"/>
<feature type="compositionally biased region" description="Polar residues" evidence="17">
    <location>
        <begin position="606"/>
        <end position="619"/>
    </location>
</feature>
<comment type="domain">
    <text evidence="16">The EGF-like region is specific to this family of proteins and seems to consist of the C-terminal of an EGF-like domain fused to the N-terminal of another one.</text>
</comment>
<evidence type="ECO:0000256" key="1">
    <source>
        <dbReference type="ARBA" id="ARBA00004479"/>
    </source>
</evidence>
<keyword evidence="2" id="KW-0723">Serine/threonine-protein kinase</keyword>
<dbReference type="Gene3D" id="1.10.510.10">
    <property type="entry name" value="Transferase(Phosphotransferase) domain 1"/>
    <property type="match status" value="1"/>
</dbReference>
<dbReference type="InterPro" id="IPR008271">
    <property type="entry name" value="Ser/Thr_kinase_AS"/>
</dbReference>
<keyword evidence="4 16" id="KW-0808">Transferase</keyword>
<evidence type="ECO:0000313" key="20">
    <source>
        <dbReference type="EMBL" id="EFH65523.1"/>
    </source>
</evidence>
<evidence type="ECO:0000256" key="17">
    <source>
        <dbReference type="SAM" id="MobiDB-lite"/>
    </source>
</evidence>
<feature type="signal peptide" evidence="18">
    <location>
        <begin position="1"/>
        <end position="26"/>
    </location>
</feature>
<dbReference type="EMBL" id="GL348714">
    <property type="protein sequence ID" value="EFH65523.1"/>
    <property type="molecule type" value="Genomic_DNA"/>
</dbReference>
<protein>
    <recommendedName>
        <fullName evidence="16">Wall-associated receptor kinase-like</fullName>
        <ecNumber evidence="16">2.7.11.-</ecNumber>
    </recommendedName>
</protein>
<accession>D7KWL2</accession>
<evidence type="ECO:0000256" key="4">
    <source>
        <dbReference type="ARBA" id="ARBA00022679"/>
    </source>
</evidence>
<dbReference type="PANTHER" id="PTHR27005:SF515">
    <property type="entry name" value="WALL-ASSOCIATED RECEPTOR KINASE-LIKE 10-RELATED"/>
    <property type="match status" value="1"/>
</dbReference>
<evidence type="ECO:0000256" key="7">
    <source>
        <dbReference type="ARBA" id="ARBA00022741"/>
    </source>
</evidence>
<dbReference type="Gene3D" id="3.30.200.20">
    <property type="entry name" value="Phosphorylase Kinase, domain 1"/>
    <property type="match status" value="1"/>
</dbReference>
<dbReference type="InterPro" id="IPR045274">
    <property type="entry name" value="WAK-like"/>
</dbReference>
<dbReference type="eggNOG" id="ENOG502RMXX">
    <property type="taxonomic scope" value="Eukaryota"/>
</dbReference>
<dbReference type="GO" id="GO:0005886">
    <property type="term" value="C:plasma membrane"/>
    <property type="evidence" value="ECO:0007669"/>
    <property type="project" value="TreeGrafter"/>
</dbReference>
<evidence type="ECO:0000256" key="2">
    <source>
        <dbReference type="ARBA" id="ARBA00022527"/>
    </source>
</evidence>
<gene>
    <name evidence="20" type="ORF">ARALYDRAFT_677538</name>
</gene>